<evidence type="ECO:0000256" key="1">
    <source>
        <dbReference type="ARBA" id="ARBA00022617"/>
    </source>
</evidence>
<feature type="transmembrane region" description="Helical" evidence="5">
    <location>
        <begin position="12"/>
        <end position="34"/>
    </location>
</feature>
<accession>A0A1Y6BVG9</accession>
<sequence length="400" mass="45056">MEAYIMEWLYVLVRWLHVITAVAWIGASFYFVWLDNSLQSPKDKDLQDKGVDGELWAVHGGGFYNPQKYLTAPEKLPKKLHWFYWESYSTWMSGFALFLLVYLLNAQVYLIDPNLLPMSPTQAIVTALGFLAGGWFVYDLMCRIFGFRNLALGIAVSLFIGIATYGACQIFPGRAAFLIVGAMMATMMSANVLFVIIPGQKRVTAAMRAGEPVDPIYGQRGKQRSVHNTYFTLPVLFCMLSNHFGVMYRDANNWLVLILMMIAGVLIRQFFLLKHRGQTNWYFPASGIAVMALVFFWMSPIASQTDAPAKLVRGSVSTEEAFAVVQKRCYGCHAYNPTMMGGAPAPKGIVFESPEDLRKHASAVISQTVQLKTMPLGNITQMTDEERQLIQAWFQQNMSH</sequence>
<evidence type="ECO:0000256" key="5">
    <source>
        <dbReference type="SAM" id="Phobius"/>
    </source>
</evidence>
<feature type="transmembrane region" description="Helical" evidence="5">
    <location>
        <begin position="150"/>
        <end position="172"/>
    </location>
</feature>
<keyword evidence="5" id="KW-0812">Transmembrane</keyword>
<feature type="transmembrane region" description="Helical" evidence="5">
    <location>
        <begin position="121"/>
        <end position="138"/>
    </location>
</feature>
<evidence type="ECO:0000256" key="4">
    <source>
        <dbReference type="PROSITE-ProRule" id="PRU00433"/>
    </source>
</evidence>
<evidence type="ECO:0000259" key="6">
    <source>
        <dbReference type="PROSITE" id="PS51007"/>
    </source>
</evidence>
<gene>
    <name evidence="7" type="ORF">SAMN06296036_108210</name>
</gene>
<dbReference type="AlphaFoldDB" id="A0A1Y6BVG9"/>
<reference evidence="8" key="1">
    <citation type="submission" date="2017-04" db="EMBL/GenBank/DDBJ databases">
        <authorList>
            <person name="Varghese N."/>
            <person name="Submissions S."/>
        </authorList>
    </citation>
    <scope>NUCLEOTIDE SEQUENCE [LARGE SCALE GENOMIC DNA]</scope>
    <source>
        <strain evidence="8">RKEM611</strain>
    </source>
</reference>
<dbReference type="EMBL" id="FWZT01000008">
    <property type="protein sequence ID" value="SMF27318.1"/>
    <property type="molecule type" value="Genomic_DNA"/>
</dbReference>
<dbReference type="STRING" id="1513793.SAMN06296036_108210"/>
<keyword evidence="1 4" id="KW-0349">Heme</keyword>
<feature type="transmembrane region" description="Helical" evidence="5">
    <location>
        <begin position="178"/>
        <end position="197"/>
    </location>
</feature>
<feature type="transmembrane region" description="Helical" evidence="5">
    <location>
        <begin position="254"/>
        <end position="273"/>
    </location>
</feature>
<dbReference type="GO" id="GO:0009055">
    <property type="term" value="F:electron transfer activity"/>
    <property type="evidence" value="ECO:0007669"/>
    <property type="project" value="InterPro"/>
</dbReference>
<dbReference type="OrthoDB" id="9787495at2"/>
<dbReference type="InterPro" id="IPR010389">
    <property type="entry name" value="Urate_ox_N"/>
</dbReference>
<dbReference type="GO" id="GO:0020037">
    <property type="term" value="F:heme binding"/>
    <property type="evidence" value="ECO:0007669"/>
    <property type="project" value="InterPro"/>
</dbReference>
<proteinExistence type="predicted"/>
<feature type="transmembrane region" description="Helical" evidence="5">
    <location>
        <begin position="88"/>
        <end position="109"/>
    </location>
</feature>
<dbReference type="PROSITE" id="PS51007">
    <property type="entry name" value="CYTC"/>
    <property type="match status" value="1"/>
</dbReference>
<organism evidence="7 8">
    <name type="scientific">Pseudobacteriovorax antillogorgiicola</name>
    <dbReference type="NCBI Taxonomy" id="1513793"/>
    <lineage>
        <taxon>Bacteria</taxon>
        <taxon>Pseudomonadati</taxon>
        <taxon>Bdellovibrionota</taxon>
        <taxon>Oligoflexia</taxon>
        <taxon>Oligoflexales</taxon>
        <taxon>Pseudobacteriovoracaceae</taxon>
        <taxon>Pseudobacteriovorax</taxon>
    </lineage>
</organism>
<evidence type="ECO:0000256" key="2">
    <source>
        <dbReference type="ARBA" id="ARBA00022723"/>
    </source>
</evidence>
<evidence type="ECO:0000313" key="8">
    <source>
        <dbReference type="Proteomes" id="UP000192907"/>
    </source>
</evidence>
<dbReference type="InterPro" id="IPR009056">
    <property type="entry name" value="Cyt_c-like_dom"/>
</dbReference>
<dbReference type="RefSeq" id="WP_132318742.1">
    <property type="nucleotide sequence ID" value="NZ_FWZT01000008.1"/>
</dbReference>
<dbReference type="Pfam" id="PF06181">
    <property type="entry name" value="Urate_ox_N"/>
    <property type="match status" value="1"/>
</dbReference>
<protein>
    <submittedName>
        <fullName evidence="7">Uncharacterized membrane protein</fullName>
    </submittedName>
</protein>
<dbReference type="GO" id="GO:0046872">
    <property type="term" value="F:metal ion binding"/>
    <property type="evidence" value="ECO:0007669"/>
    <property type="project" value="UniProtKB-KW"/>
</dbReference>
<feature type="domain" description="Cytochrome c" evidence="6">
    <location>
        <begin position="313"/>
        <end position="398"/>
    </location>
</feature>
<evidence type="ECO:0000256" key="3">
    <source>
        <dbReference type="ARBA" id="ARBA00023004"/>
    </source>
</evidence>
<dbReference type="Proteomes" id="UP000192907">
    <property type="component" value="Unassembled WGS sequence"/>
</dbReference>
<dbReference type="InterPro" id="IPR036909">
    <property type="entry name" value="Cyt_c-like_dom_sf"/>
</dbReference>
<name>A0A1Y6BVG9_9BACT</name>
<dbReference type="SUPFAM" id="SSF46626">
    <property type="entry name" value="Cytochrome c"/>
    <property type="match status" value="1"/>
</dbReference>
<feature type="transmembrane region" description="Helical" evidence="5">
    <location>
        <begin position="230"/>
        <end position="248"/>
    </location>
</feature>
<evidence type="ECO:0000313" key="7">
    <source>
        <dbReference type="EMBL" id="SMF27318.1"/>
    </source>
</evidence>
<keyword evidence="8" id="KW-1185">Reference proteome</keyword>
<keyword evidence="2 4" id="KW-0479">Metal-binding</keyword>
<keyword evidence="3 4" id="KW-0408">Iron</keyword>
<keyword evidence="5" id="KW-1133">Transmembrane helix</keyword>
<feature type="transmembrane region" description="Helical" evidence="5">
    <location>
        <begin position="280"/>
        <end position="298"/>
    </location>
</feature>
<keyword evidence="5" id="KW-0472">Membrane</keyword>